<dbReference type="GO" id="GO:0016298">
    <property type="term" value="F:lipase activity"/>
    <property type="evidence" value="ECO:0007669"/>
    <property type="project" value="TreeGrafter"/>
</dbReference>
<name>A0A914NIM4_MELIC</name>
<dbReference type="Pfam" id="PF01674">
    <property type="entry name" value="Lipase_2"/>
    <property type="match status" value="1"/>
</dbReference>
<dbReference type="PANTHER" id="PTHR32015:SF3">
    <property type="entry name" value="TRIACYLGLYCEROL LIPASE"/>
    <property type="match status" value="1"/>
</dbReference>
<organism evidence="1 2">
    <name type="scientific">Meloidogyne incognita</name>
    <name type="common">Southern root-knot nematode worm</name>
    <name type="synonym">Oxyuris incognita</name>
    <dbReference type="NCBI Taxonomy" id="6306"/>
    <lineage>
        <taxon>Eukaryota</taxon>
        <taxon>Metazoa</taxon>
        <taxon>Ecdysozoa</taxon>
        <taxon>Nematoda</taxon>
        <taxon>Chromadorea</taxon>
        <taxon>Rhabditida</taxon>
        <taxon>Tylenchina</taxon>
        <taxon>Tylenchomorpha</taxon>
        <taxon>Tylenchoidea</taxon>
        <taxon>Meloidogynidae</taxon>
        <taxon>Meloidogyninae</taxon>
        <taxon>Meloidogyne</taxon>
        <taxon>Meloidogyne incognita group</taxon>
    </lineage>
</organism>
<dbReference type="InterPro" id="IPR029058">
    <property type="entry name" value="AB_hydrolase_fold"/>
</dbReference>
<keyword evidence="1" id="KW-1185">Reference proteome</keyword>
<sequence>MQSINSIYFKNYLIFIHLFQLSNNVFGTISEPFSSFIRENFGNEAEKLLARRDLGPGGSFGGGEIRLERSSNIEKLFKKSRIHHRPVILVHGLSTIAGEYENIRQYFLFNGYSDNEVFGTSYSFGKLHWTKDSMECKHVKLIRLMLQAVTTYSNSQVDVIGYSMGSPIARKAILGGRCVDTEEELGPPLTHLVHSFLGVAGANRDAVYLCKLLQYSYKHGYGPCNNVTGIRCHSRFLDDLNGENRSRFEASKRIYTIYSETDEIVGFKDCDGKYVSEIKGQDHTLKLEAHTHFTTIFLTPQQQMEILREKYDEQNKN</sequence>
<dbReference type="InterPro" id="IPR002918">
    <property type="entry name" value="Lipase_EstA/Esterase_EstB"/>
</dbReference>
<protein>
    <submittedName>
        <fullName evidence="2">Uncharacterized protein</fullName>
    </submittedName>
</protein>
<dbReference type="GO" id="GO:0016042">
    <property type="term" value="P:lipid catabolic process"/>
    <property type="evidence" value="ECO:0007669"/>
    <property type="project" value="InterPro"/>
</dbReference>
<dbReference type="SUPFAM" id="SSF53474">
    <property type="entry name" value="alpha/beta-Hydrolases"/>
    <property type="match status" value="1"/>
</dbReference>
<dbReference type="AlphaFoldDB" id="A0A914NIM4"/>
<accession>A0A914NIM4</accession>
<dbReference type="Gene3D" id="3.40.50.1820">
    <property type="entry name" value="alpha/beta hydrolase"/>
    <property type="match status" value="1"/>
</dbReference>
<dbReference type="PANTHER" id="PTHR32015">
    <property type="entry name" value="FASTING INDUCED LIPASE"/>
    <property type="match status" value="1"/>
</dbReference>
<dbReference type="WBParaSite" id="Minc3s06796g40329">
    <property type="protein sequence ID" value="Minc3s06796g40329"/>
    <property type="gene ID" value="Minc3s06796g40329"/>
</dbReference>
<evidence type="ECO:0000313" key="2">
    <source>
        <dbReference type="WBParaSite" id="Minc3s06796g40329"/>
    </source>
</evidence>
<dbReference type="Proteomes" id="UP000887563">
    <property type="component" value="Unplaced"/>
</dbReference>
<proteinExistence type="predicted"/>
<reference evidence="2" key="1">
    <citation type="submission" date="2022-11" db="UniProtKB">
        <authorList>
            <consortium name="WormBaseParasite"/>
        </authorList>
    </citation>
    <scope>IDENTIFICATION</scope>
</reference>
<evidence type="ECO:0000313" key="1">
    <source>
        <dbReference type="Proteomes" id="UP000887563"/>
    </source>
</evidence>